<dbReference type="InterPro" id="IPR002110">
    <property type="entry name" value="Ankyrin_rpt"/>
</dbReference>
<gene>
    <name evidence="8" type="ORF">WN944_006023</name>
</gene>
<keyword evidence="4" id="KW-0378">Hydrolase</keyword>
<feature type="region of interest" description="Disordered" evidence="5">
    <location>
        <begin position="242"/>
        <end position="264"/>
    </location>
</feature>
<dbReference type="SMART" id="SM00248">
    <property type="entry name" value="ANK"/>
    <property type="match status" value="3"/>
</dbReference>
<keyword evidence="6" id="KW-0472">Membrane</keyword>
<dbReference type="PROSITE" id="PS50994">
    <property type="entry name" value="INTEGRASE"/>
    <property type="match status" value="1"/>
</dbReference>
<dbReference type="EMBL" id="JBCGBO010000003">
    <property type="protein sequence ID" value="KAK9214037.1"/>
    <property type="molecule type" value="Genomic_DNA"/>
</dbReference>
<keyword evidence="6" id="KW-0812">Transmembrane</keyword>
<dbReference type="GO" id="GO:0015074">
    <property type="term" value="P:DNA integration"/>
    <property type="evidence" value="ECO:0007669"/>
    <property type="project" value="InterPro"/>
</dbReference>
<dbReference type="Gene3D" id="1.25.40.20">
    <property type="entry name" value="Ankyrin repeat-containing domain"/>
    <property type="match status" value="1"/>
</dbReference>
<dbReference type="InterPro" id="IPR001584">
    <property type="entry name" value="Integrase_cat-core"/>
</dbReference>
<dbReference type="Pfam" id="PF07727">
    <property type="entry name" value="RVT_2"/>
    <property type="match status" value="1"/>
</dbReference>
<name>A0AAP0QWT1_9ROSI</name>
<evidence type="ECO:0000256" key="2">
    <source>
        <dbReference type="ARBA" id="ARBA00022723"/>
    </source>
</evidence>
<evidence type="ECO:0000256" key="3">
    <source>
        <dbReference type="ARBA" id="ARBA00022750"/>
    </source>
</evidence>
<keyword evidence="9" id="KW-1185">Reference proteome</keyword>
<evidence type="ECO:0000256" key="4">
    <source>
        <dbReference type="ARBA" id="ARBA00022801"/>
    </source>
</evidence>
<dbReference type="InterPro" id="IPR039537">
    <property type="entry name" value="Retrotran_Ty1/copia-like"/>
</dbReference>
<keyword evidence="1" id="KW-0645">Protease</keyword>
<keyword evidence="6" id="KW-1133">Transmembrane helix</keyword>
<dbReference type="InterPro" id="IPR043502">
    <property type="entry name" value="DNA/RNA_pol_sf"/>
</dbReference>
<feature type="compositionally biased region" description="Low complexity" evidence="5">
    <location>
        <begin position="251"/>
        <end position="264"/>
    </location>
</feature>
<dbReference type="Gene3D" id="3.30.420.10">
    <property type="entry name" value="Ribonuclease H-like superfamily/Ribonuclease H"/>
    <property type="match status" value="2"/>
</dbReference>
<feature type="transmembrane region" description="Helical" evidence="6">
    <location>
        <begin position="1492"/>
        <end position="1509"/>
    </location>
</feature>
<accession>A0AAP0QWT1</accession>
<evidence type="ECO:0000313" key="8">
    <source>
        <dbReference type="EMBL" id="KAK9214037.1"/>
    </source>
</evidence>
<organism evidence="8 9">
    <name type="scientific">Citrus x changshan-huyou</name>
    <dbReference type="NCBI Taxonomy" id="2935761"/>
    <lineage>
        <taxon>Eukaryota</taxon>
        <taxon>Viridiplantae</taxon>
        <taxon>Streptophyta</taxon>
        <taxon>Embryophyta</taxon>
        <taxon>Tracheophyta</taxon>
        <taxon>Spermatophyta</taxon>
        <taxon>Magnoliopsida</taxon>
        <taxon>eudicotyledons</taxon>
        <taxon>Gunneridae</taxon>
        <taxon>Pentapetalae</taxon>
        <taxon>rosids</taxon>
        <taxon>malvids</taxon>
        <taxon>Sapindales</taxon>
        <taxon>Rutaceae</taxon>
        <taxon>Aurantioideae</taxon>
        <taxon>Citrus</taxon>
    </lineage>
</organism>
<reference evidence="8 9" key="1">
    <citation type="submission" date="2024-05" db="EMBL/GenBank/DDBJ databases">
        <title>Haplotype-resolved chromosome-level genome assembly of Huyou (Citrus changshanensis).</title>
        <authorList>
            <person name="Miao C."/>
            <person name="Chen W."/>
            <person name="Wu Y."/>
            <person name="Wang L."/>
            <person name="Zhao S."/>
            <person name="Grierson D."/>
            <person name="Xu C."/>
            <person name="Chen K."/>
        </authorList>
    </citation>
    <scope>NUCLEOTIDE SEQUENCE [LARGE SCALE GENOMIC DNA]</scope>
    <source>
        <strain evidence="8">01-14</strain>
        <tissue evidence="8">Leaf</tissue>
    </source>
</reference>
<keyword evidence="2" id="KW-0479">Metal-binding</keyword>
<dbReference type="SUPFAM" id="SSF56672">
    <property type="entry name" value="DNA/RNA polymerases"/>
    <property type="match status" value="1"/>
</dbReference>
<dbReference type="Pfam" id="PF22936">
    <property type="entry name" value="Pol_BBD"/>
    <property type="match status" value="1"/>
</dbReference>
<dbReference type="SUPFAM" id="SSF53098">
    <property type="entry name" value="Ribonuclease H-like"/>
    <property type="match status" value="1"/>
</dbReference>
<evidence type="ECO:0000313" key="9">
    <source>
        <dbReference type="Proteomes" id="UP001428341"/>
    </source>
</evidence>
<dbReference type="PANTHER" id="PTHR42648">
    <property type="entry name" value="TRANSPOSASE, PUTATIVE-RELATED"/>
    <property type="match status" value="1"/>
</dbReference>
<feature type="domain" description="Integrase catalytic" evidence="7">
    <location>
        <begin position="572"/>
        <end position="645"/>
    </location>
</feature>
<sequence>MDYVMIVIVLTKIHTGDDTALSANHYLVNVGVIFNLSALSLALDILSFLQVASLKNLTGTNFEDWRESILFYLSTLNRDLALRVDEPAKPTDKSTAAEKAEWAAWDESNRHCLDTMKYIIDRTTRDSIPACVKAKDYLAAVGRTFKKVDKAEKGNYMRLLANTQYDGVSGVREHILKMTSYHKKLKDMDRDTWNITELTAYVVQEEESLKKGKSHTVIVATTQESGSVKKCSSKGSNKFFKKKNFGKKTSRGNSSTTSDSTSESFKGKCHFCKKPGHKRAECRGFKAWLEKKGISVAFVGFESNLVDVPSDTWWLNTGATINITNSLQEFRSRREPNEGELIVHMGNGVTAKVESIEVVRLHLATGYFLDLLDTTYIPSIRRNLISVSILDRCGYTFHFGDRKVYLFRNSELVGSGTLYDGLYMIDLFSRGVESSSNAHVVHVVSSNSARVDENSSMLWHKRLGHISKQRMERLIKDGILHNLDFSDFGTCVDCIKDKLTAKIRKERTRRSQQVLDLVHTDICGPFTPIVIGGYKYFITFIDDFSRYGHVELLTEKSESLSVFQAFKANECGIEAQYTMPGTPEQNGITERRNRTLLDMVWCMLSNSTLPDFLWGEALRTAAYVLNQVPSKSVPKTPYELWSGKSPSLRHFRVWGCRVEVRPYNPQSRKLDPKTISGHFIGYCIGSRGSRFYCPSHTTRIIESDRAIYFEDDHNGGSSEPRSLTLREEHVVLPIPSFPTSAMGLPHIDDSSVDPELHHNMEPMIVEDDGTDVPLRRSERIRRPAISDDYVVYLQEHDFDADSSSDPITFQEAISCSESSSWIHAMHDEMASMYHNGVWDLIELPDGCRPIGCKWVFKTKRDARGQVERYKARLVAKGFSQREDIDYTETYSPVSTKDSFRIIMALVAHFNLELHQMDVKTTFLNGSLSEDVYMVQPDGFVESGRENMVCKLKRSIYGLKQASRQWYLKFHDIVTSYGFQENAVDQCIYLRVSGSKYIILVLYVDDILLAANDTNLLLETKQMLSCSFDMKDLGEAHYVLGIEILRDRPRGILGLSQKTYIDRVLKRFNLQSCAPGKAPISKGDKISKSQCPDNDVDKARMQTVPYASVVGSLMYAQVCTRPDIAFPVGVLGRYLSNPGFEHWKAAKKVLRYLQATKDFVLTYQRSDYLNIVGYSDADFAGCLEDKKSTSGYIFMMAGGAISWKSVKQTLIASSTMEAEYVACFEATRHALWMQNFITGLDCIVAVPRPLKIYCDNSAAVSFSHNTGSSSRSKHIDIKYLFVREKIALSCVSVEYIPTELMLADPLTKALAPKGEIRRQKPELAGELDSNQFSALHIASQKVHVDKIKALLQVNPAWCFAGDLDGSPLHLAAMKGRIDVLEELFRTRPLAASATMIWGETILHLCVKHNQLDALKFLLDNMDDPQFLNAEDDYGMTITQLAVAGKQTEKEKAKKWKCRDVNLVKELQIFNAIAVISGSLCSVSLVSITLPHPYGHFSFIIWVFVLLLVAYNKRLDKKIWQFWNRFGRSN</sequence>
<dbReference type="InterPro" id="IPR057670">
    <property type="entry name" value="SH3_retrovirus"/>
</dbReference>
<dbReference type="PANTHER" id="PTHR42648:SF28">
    <property type="entry name" value="TRANSPOSON-ENCODED PROTEIN WITH RIBONUCLEASE H-LIKE AND RETROVIRUS ZINC FINGER-LIKE DOMAINS"/>
    <property type="match status" value="1"/>
</dbReference>
<dbReference type="GO" id="GO:0004190">
    <property type="term" value="F:aspartic-type endopeptidase activity"/>
    <property type="evidence" value="ECO:0007669"/>
    <property type="project" value="UniProtKB-KW"/>
</dbReference>
<dbReference type="InterPro" id="IPR012337">
    <property type="entry name" value="RNaseH-like_sf"/>
</dbReference>
<dbReference type="InterPro" id="IPR013103">
    <property type="entry name" value="RVT_2"/>
</dbReference>
<protein>
    <recommendedName>
        <fullName evidence="7">Integrase catalytic domain-containing protein</fullName>
    </recommendedName>
</protein>
<dbReference type="CDD" id="cd09272">
    <property type="entry name" value="RNase_HI_RT_Ty1"/>
    <property type="match status" value="1"/>
</dbReference>
<dbReference type="InterPro" id="IPR036770">
    <property type="entry name" value="Ankyrin_rpt-contain_sf"/>
</dbReference>
<evidence type="ECO:0000256" key="6">
    <source>
        <dbReference type="SAM" id="Phobius"/>
    </source>
</evidence>
<dbReference type="SUPFAM" id="SSF57756">
    <property type="entry name" value="Retrovirus zinc finger-like domains"/>
    <property type="match status" value="1"/>
</dbReference>
<evidence type="ECO:0000256" key="1">
    <source>
        <dbReference type="ARBA" id="ARBA00022670"/>
    </source>
</evidence>
<dbReference type="Pfam" id="PF13976">
    <property type="entry name" value="gag_pre-integrs"/>
    <property type="match status" value="1"/>
</dbReference>
<dbReference type="SUPFAM" id="SSF48403">
    <property type="entry name" value="Ankyrin repeat"/>
    <property type="match status" value="1"/>
</dbReference>
<dbReference type="GO" id="GO:0008270">
    <property type="term" value="F:zinc ion binding"/>
    <property type="evidence" value="ECO:0007669"/>
    <property type="project" value="InterPro"/>
</dbReference>
<proteinExistence type="predicted"/>
<dbReference type="InterPro" id="IPR036875">
    <property type="entry name" value="Znf_CCHC_sf"/>
</dbReference>
<evidence type="ECO:0000256" key="5">
    <source>
        <dbReference type="SAM" id="MobiDB-lite"/>
    </source>
</evidence>
<dbReference type="Pfam" id="PF25597">
    <property type="entry name" value="SH3_retrovirus"/>
    <property type="match status" value="1"/>
</dbReference>
<dbReference type="GO" id="GO:0006508">
    <property type="term" value="P:proteolysis"/>
    <property type="evidence" value="ECO:0007669"/>
    <property type="project" value="UniProtKB-KW"/>
</dbReference>
<dbReference type="GO" id="GO:0003676">
    <property type="term" value="F:nucleic acid binding"/>
    <property type="evidence" value="ECO:0007669"/>
    <property type="project" value="InterPro"/>
</dbReference>
<dbReference type="InterPro" id="IPR036397">
    <property type="entry name" value="RNaseH_sf"/>
</dbReference>
<dbReference type="Pfam" id="PF12796">
    <property type="entry name" value="Ank_2"/>
    <property type="match status" value="1"/>
</dbReference>
<dbReference type="Proteomes" id="UP001428341">
    <property type="component" value="Unassembled WGS sequence"/>
</dbReference>
<dbReference type="InterPro" id="IPR054722">
    <property type="entry name" value="PolX-like_BBD"/>
</dbReference>
<keyword evidence="3" id="KW-0064">Aspartyl protease</keyword>
<comment type="caution">
    <text evidence="8">The sequence shown here is derived from an EMBL/GenBank/DDBJ whole genome shotgun (WGS) entry which is preliminary data.</text>
</comment>
<dbReference type="InterPro" id="IPR025724">
    <property type="entry name" value="GAG-pre-integrase_dom"/>
</dbReference>
<evidence type="ECO:0000259" key="7">
    <source>
        <dbReference type="PROSITE" id="PS50994"/>
    </source>
</evidence>